<dbReference type="InterPro" id="IPR017946">
    <property type="entry name" value="PLC-like_Pdiesterase_TIM-brl"/>
</dbReference>
<evidence type="ECO:0000313" key="3">
    <source>
        <dbReference type="Proteomes" id="UP000249886"/>
    </source>
</evidence>
<dbReference type="GO" id="GO:0008081">
    <property type="term" value="F:phosphoric diester hydrolase activity"/>
    <property type="evidence" value="ECO:0007669"/>
    <property type="project" value="InterPro"/>
</dbReference>
<reference evidence="2 3" key="1">
    <citation type="submission" date="2018-06" db="EMBL/GenBank/DDBJ databases">
        <authorList>
            <consortium name="Pathogen Informatics"/>
            <person name="Doyle S."/>
        </authorList>
    </citation>
    <scope>NUCLEOTIDE SEQUENCE [LARGE SCALE GENOMIC DNA]</scope>
    <source>
        <strain evidence="2 3">NCTC10254</strain>
    </source>
</reference>
<dbReference type="Gene3D" id="3.20.20.190">
    <property type="entry name" value="Phosphatidylinositol (PI) phosphodiesterase"/>
    <property type="match status" value="1"/>
</dbReference>
<dbReference type="Pfam" id="PF03009">
    <property type="entry name" value="GDPD"/>
    <property type="match status" value="1"/>
</dbReference>
<dbReference type="InterPro" id="IPR030395">
    <property type="entry name" value="GP_PDE_dom"/>
</dbReference>
<name>A0A6H9XIQ5_9CORY</name>
<dbReference type="PANTHER" id="PTHR46211">
    <property type="entry name" value="GLYCEROPHOSPHORYL DIESTER PHOSPHODIESTERASE"/>
    <property type="match status" value="1"/>
</dbReference>
<organism evidence="2 3">
    <name type="scientific">Corynebacterium matruchotii</name>
    <dbReference type="NCBI Taxonomy" id="43768"/>
    <lineage>
        <taxon>Bacteria</taxon>
        <taxon>Bacillati</taxon>
        <taxon>Actinomycetota</taxon>
        <taxon>Actinomycetes</taxon>
        <taxon>Mycobacteriales</taxon>
        <taxon>Corynebacteriaceae</taxon>
        <taxon>Corynebacterium</taxon>
    </lineage>
</organism>
<dbReference type="GO" id="GO:0006629">
    <property type="term" value="P:lipid metabolic process"/>
    <property type="evidence" value="ECO:0007669"/>
    <property type="project" value="InterPro"/>
</dbReference>
<dbReference type="RefSeq" id="WP_005525336.1">
    <property type="nucleotide sequence ID" value="NZ_CP050134.2"/>
</dbReference>
<dbReference type="EMBL" id="UARK01000001">
    <property type="protein sequence ID" value="SPW23709.1"/>
    <property type="molecule type" value="Genomic_DNA"/>
</dbReference>
<evidence type="ECO:0000313" key="2">
    <source>
        <dbReference type="EMBL" id="SPW23709.1"/>
    </source>
</evidence>
<protein>
    <submittedName>
        <fullName evidence="2">Glycerophosphoryl diester phosphodiesterase</fullName>
    </submittedName>
</protein>
<evidence type="ECO:0000259" key="1">
    <source>
        <dbReference type="PROSITE" id="PS51704"/>
    </source>
</evidence>
<dbReference type="Proteomes" id="UP000249886">
    <property type="component" value="Unassembled WGS sequence"/>
</dbReference>
<proteinExistence type="predicted"/>
<dbReference type="PANTHER" id="PTHR46211:SF1">
    <property type="entry name" value="GLYCEROPHOSPHODIESTER PHOSPHODIESTERASE, CYTOPLASMIC"/>
    <property type="match status" value="1"/>
</dbReference>
<dbReference type="PROSITE" id="PS51704">
    <property type="entry name" value="GP_PDE"/>
    <property type="match status" value="1"/>
</dbReference>
<sequence length="260" mass="29191">MHIIAHRGFNGRYPEMSPLAYEQALTLPIHGVECDVRLTRDGQVVCTHDRTMQRVAGDPMVVSQATAGQLKKLNIAQTFAPNPEAPTSSRYPAGLPPAGQPLVQHLLTLDELLDMVFATDDKHLYIETKHPSRAGRMLEEQLVLRLRYHNLLQSRRIHVISFSHVAMRRMRALAPKIETFYLRRDWEARVNPKDVRLSASKGLGLSVARGHSSPWLITDNTYMWTVNEPADMAWARDHGVSVMATDFPDVALDVVGSGKL</sequence>
<dbReference type="SUPFAM" id="SSF51695">
    <property type="entry name" value="PLC-like phosphodiesterases"/>
    <property type="match status" value="1"/>
</dbReference>
<comment type="caution">
    <text evidence="2">The sequence shown here is derived from an EMBL/GenBank/DDBJ whole genome shotgun (WGS) entry which is preliminary data.</text>
</comment>
<dbReference type="GeneID" id="84573450"/>
<feature type="domain" description="GP-PDE" evidence="1">
    <location>
        <begin position="1"/>
        <end position="255"/>
    </location>
</feature>
<dbReference type="AlphaFoldDB" id="A0A6H9XIQ5"/>
<gene>
    <name evidence="2" type="primary">glpQ</name>
    <name evidence="2" type="ORF">NCTC10254_00066</name>
</gene>
<accession>A0A6H9XIQ5</accession>